<comment type="caution">
    <text evidence="7">The sequence shown here is derived from an EMBL/GenBank/DDBJ whole genome shotgun (WGS) entry which is preliminary data.</text>
</comment>
<organism evidence="7 8">
    <name type="scientific">Sulfitobacter sediminis</name>
    <dbReference type="NCBI Taxonomy" id="3234186"/>
    <lineage>
        <taxon>Bacteria</taxon>
        <taxon>Pseudomonadati</taxon>
        <taxon>Pseudomonadota</taxon>
        <taxon>Alphaproteobacteria</taxon>
        <taxon>Rhodobacterales</taxon>
        <taxon>Roseobacteraceae</taxon>
        <taxon>Sulfitobacter</taxon>
    </lineage>
</organism>
<dbReference type="NCBIfam" id="TIGR01472">
    <property type="entry name" value="gmd"/>
    <property type="match status" value="1"/>
</dbReference>
<evidence type="ECO:0000256" key="4">
    <source>
        <dbReference type="ARBA" id="ARBA00023239"/>
    </source>
</evidence>
<dbReference type="CDD" id="cd05260">
    <property type="entry name" value="GDP_MD_SDR_e"/>
    <property type="match status" value="1"/>
</dbReference>
<evidence type="ECO:0000313" key="7">
    <source>
        <dbReference type="EMBL" id="MEW9920207.1"/>
    </source>
</evidence>
<dbReference type="Proteomes" id="UP001556098">
    <property type="component" value="Unassembled WGS sequence"/>
</dbReference>
<dbReference type="PANTHER" id="PTHR43715">
    <property type="entry name" value="GDP-MANNOSE 4,6-DEHYDRATASE"/>
    <property type="match status" value="1"/>
</dbReference>
<dbReference type="Gene3D" id="3.90.25.10">
    <property type="entry name" value="UDP-galactose 4-epimerase, domain 1"/>
    <property type="match status" value="1"/>
</dbReference>
<dbReference type="EMBL" id="JBFNXX010000007">
    <property type="protein sequence ID" value="MEW9920207.1"/>
    <property type="molecule type" value="Genomic_DNA"/>
</dbReference>
<dbReference type="GO" id="GO:0008446">
    <property type="term" value="F:GDP-mannose 4,6-dehydratase activity"/>
    <property type="evidence" value="ECO:0007669"/>
    <property type="project" value="UniProtKB-EC"/>
</dbReference>
<reference evidence="7 8" key="1">
    <citation type="submission" date="2024-07" db="EMBL/GenBank/DDBJ databases">
        <title>Marimonas sp.nov., isolated from tidal-flat sediment.</title>
        <authorList>
            <person name="Jayan J.N."/>
            <person name="Lee S.S."/>
        </authorList>
    </citation>
    <scope>NUCLEOTIDE SEQUENCE [LARGE SCALE GENOMIC DNA]</scope>
    <source>
        <strain evidence="7 8">MJW-29</strain>
    </source>
</reference>
<dbReference type="SUPFAM" id="SSF51735">
    <property type="entry name" value="NAD(P)-binding Rossmann-fold domains"/>
    <property type="match status" value="1"/>
</dbReference>
<dbReference type="HAMAP" id="MF_00955">
    <property type="entry name" value="GDP_Man_dehydratase"/>
    <property type="match status" value="1"/>
</dbReference>
<feature type="domain" description="NAD(P)-binding" evidence="6">
    <location>
        <begin position="5"/>
        <end position="328"/>
    </location>
</feature>
<evidence type="ECO:0000256" key="1">
    <source>
        <dbReference type="ARBA" id="ARBA00001937"/>
    </source>
</evidence>
<evidence type="ECO:0000256" key="2">
    <source>
        <dbReference type="ARBA" id="ARBA00009263"/>
    </source>
</evidence>
<dbReference type="RefSeq" id="WP_367877910.1">
    <property type="nucleotide sequence ID" value="NZ_JBFNXX010000007.1"/>
</dbReference>
<dbReference type="InterPro" id="IPR036291">
    <property type="entry name" value="NAD(P)-bd_dom_sf"/>
</dbReference>
<comment type="similarity">
    <text evidence="2 5">Belongs to the NAD(P)-dependent epimerase/dehydratase family. GDP-mannose 4,6-dehydratase subfamily.</text>
</comment>
<protein>
    <recommendedName>
        <fullName evidence="3 5">GDP-mannose 4,6-dehydratase</fullName>
        <ecNumber evidence="3 5">4.2.1.47</ecNumber>
    </recommendedName>
    <alternativeName>
        <fullName evidence="5">GDP-D-mannose dehydratase</fullName>
    </alternativeName>
</protein>
<name>A0ABV3RNN9_9RHOB</name>
<dbReference type="Gene3D" id="3.40.50.720">
    <property type="entry name" value="NAD(P)-binding Rossmann-like Domain"/>
    <property type="match status" value="1"/>
</dbReference>
<keyword evidence="8" id="KW-1185">Reference proteome</keyword>
<dbReference type="EC" id="4.2.1.47" evidence="3 5"/>
<sequence>MKKALITGVAGQDGAYLAQLLLSKGYEVTGTIRRNSLDELERLRRLGIAERVQVVCAELTDANNITRLIRDGRYDEIYNLAAQSFVGSSWDQPIYTSDVNAIGVVRLLDAIRTFSPEARFYQASTSEMFGRVRETPQNEMTAFYPRSPYGVAKAYGHYITMNYRESFGMHASSGILFNHESPLRGPEFVTRKITLGLARIAAGEDHVIELGNLDAERDWGFAGDYVEGMWRMLQQDQADDYVLATGVTTSIRDFVGFAAAALGLSLDWQGKGDKETATDTATGRRIVEVNPAFFRPAEVDQLIGDASKARKVLGWCPMVEVAELAGMMARADYEDATGEQARNGVPAAVALRDLSDQPRHLSA</sequence>
<dbReference type="PANTHER" id="PTHR43715:SF1">
    <property type="entry name" value="GDP-MANNOSE 4,6 DEHYDRATASE"/>
    <property type="match status" value="1"/>
</dbReference>
<keyword evidence="5" id="KW-0521">NADP</keyword>
<comment type="catalytic activity">
    <reaction evidence="5">
        <text>GDP-alpha-D-mannose = GDP-4-dehydro-alpha-D-rhamnose + H2O</text>
        <dbReference type="Rhea" id="RHEA:23820"/>
        <dbReference type="ChEBI" id="CHEBI:15377"/>
        <dbReference type="ChEBI" id="CHEBI:57527"/>
        <dbReference type="ChEBI" id="CHEBI:57964"/>
        <dbReference type="EC" id="4.2.1.47"/>
    </reaction>
</comment>
<dbReference type="InterPro" id="IPR016040">
    <property type="entry name" value="NAD(P)-bd_dom"/>
</dbReference>
<comment type="caution">
    <text evidence="5">Lacks conserved residue(s) required for the propagation of feature annotation.</text>
</comment>
<evidence type="ECO:0000313" key="8">
    <source>
        <dbReference type="Proteomes" id="UP001556098"/>
    </source>
</evidence>
<dbReference type="Pfam" id="PF16363">
    <property type="entry name" value="GDP_Man_Dehyd"/>
    <property type="match status" value="1"/>
</dbReference>
<comment type="cofactor">
    <cofactor evidence="1 5">
        <name>NADP(+)</name>
        <dbReference type="ChEBI" id="CHEBI:58349"/>
    </cofactor>
</comment>
<dbReference type="InterPro" id="IPR006368">
    <property type="entry name" value="GDP_Man_deHydtase"/>
</dbReference>
<keyword evidence="4 5" id="KW-0456">Lyase</keyword>
<comment type="function">
    <text evidence="5">Catalyzes the conversion of GDP-D-mannose to GDP-4-dehydro-6-deoxy-D-mannose.</text>
</comment>
<evidence type="ECO:0000256" key="5">
    <source>
        <dbReference type="HAMAP-Rule" id="MF_00955"/>
    </source>
</evidence>
<evidence type="ECO:0000259" key="6">
    <source>
        <dbReference type="Pfam" id="PF16363"/>
    </source>
</evidence>
<gene>
    <name evidence="5 7" type="primary">gmd</name>
    <name evidence="7" type="ORF">AB2B41_11360</name>
</gene>
<proteinExistence type="inferred from homology"/>
<accession>A0ABV3RNN9</accession>
<evidence type="ECO:0000256" key="3">
    <source>
        <dbReference type="ARBA" id="ARBA00011989"/>
    </source>
</evidence>